<evidence type="ECO:0000256" key="1">
    <source>
        <dbReference type="ARBA" id="ARBA00005771"/>
    </source>
</evidence>
<dbReference type="Proteomes" id="UP000770661">
    <property type="component" value="Unassembled WGS sequence"/>
</dbReference>
<gene>
    <name evidence="6" type="primary">Sult1a1</name>
    <name evidence="6" type="ORF">GWK47_042202</name>
</gene>
<keyword evidence="4" id="KW-0812">Transmembrane</keyword>
<keyword evidence="4" id="KW-0472">Membrane</keyword>
<dbReference type="InterPro" id="IPR027417">
    <property type="entry name" value="P-loop_NTPase"/>
</dbReference>
<reference evidence="6" key="1">
    <citation type="submission" date="2020-07" db="EMBL/GenBank/DDBJ databases">
        <title>The High-quality genome of the commercially important snow crab, Chionoecetes opilio.</title>
        <authorList>
            <person name="Jeong J.-H."/>
            <person name="Ryu S."/>
        </authorList>
    </citation>
    <scope>NUCLEOTIDE SEQUENCE</scope>
    <source>
        <strain evidence="6">MADBK_172401_WGS</strain>
        <tissue evidence="6">Digestive gland</tissue>
    </source>
</reference>
<feature type="transmembrane region" description="Helical" evidence="4">
    <location>
        <begin position="6"/>
        <end position="39"/>
    </location>
</feature>
<evidence type="ECO:0000256" key="4">
    <source>
        <dbReference type="SAM" id="Phobius"/>
    </source>
</evidence>
<accession>A0A8J4YAM9</accession>
<dbReference type="GO" id="GO:0008146">
    <property type="term" value="F:sulfotransferase activity"/>
    <property type="evidence" value="ECO:0007669"/>
    <property type="project" value="InterPro"/>
</dbReference>
<evidence type="ECO:0000256" key="3">
    <source>
        <dbReference type="SAM" id="MobiDB-lite"/>
    </source>
</evidence>
<dbReference type="InterPro" id="IPR000863">
    <property type="entry name" value="Sulfotransferase_dom"/>
</dbReference>
<dbReference type="AlphaFoldDB" id="A0A8J4YAM9"/>
<proteinExistence type="inferred from homology"/>
<protein>
    <submittedName>
        <fullName evidence="6">Sulfotransferase 1A1</fullName>
    </submittedName>
</protein>
<evidence type="ECO:0000313" key="6">
    <source>
        <dbReference type="EMBL" id="KAG0723682.1"/>
    </source>
</evidence>
<comment type="similarity">
    <text evidence="1">Belongs to the sulfotransferase 1 family.</text>
</comment>
<dbReference type="SUPFAM" id="SSF52540">
    <property type="entry name" value="P-loop containing nucleoside triphosphate hydrolases"/>
    <property type="match status" value="1"/>
</dbReference>
<evidence type="ECO:0000259" key="5">
    <source>
        <dbReference type="Pfam" id="PF00685"/>
    </source>
</evidence>
<organism evidence="6 7">
    <name type="scientific">Chionoecetes opilio</name>
    <name type="common">Atlantic snow crab</name>
    <name type="synonym">Cancer opilio</name>
    <dbReference type="NCBI Taxonomy" id="41210"/>
    <lineage>
        <taxon>Eukaryota</taxon>
        <taxon>Metazoa</taxon>
        <taxon>Ecdysozoa</taxon>
        <taxon>Arthropoda</taxon>
        <taxon>Crustacea</taxon>
        <taxon>Multicrustacea</taxon>
        <taxon>Malacostraca</taxon>
        <taxon>Eumalacostraca</taxon>
        <taxon>Eucarida</taxon>
        <taxon>Decapoda</taxon>
        <taxon>Pleocyemata</taxon>
        <taxon>Brachyura</taxon>
        <taxon>Eubrachyura</taxon>
        <taxon>Majoidea</taxon>
        <taxon>Majidae</taxon>
        <taxon>Chionoecetes</taxon>
    </lineage>
</organism>
<feature type="compositionally biased region" description="Basic and acidic residues" evidence="3">
    <location>
        <begin position="160"/>
        <end position="182"/>
    </location>
</feature>
<keyword evidence="4" id="KW-1133">Transmembrane helix</keyword>
<keyword evidence="7" id="KW-1185">Reference proteome</keyword>
<sequence length="198" mass="22405">MWCRGGVVVVVVIEVVVVVVIEVVVVVVVIEVVVVVYVARNPKDMVVSYHHHSRIINVHGFDGTLDDFVQYFVDDDLVYGTYAGHLKEAWEQRNHPNMHIIFFEDMKKDAVAELKRLNTFLGTKLTEKQLENVAQHTSFKAMKQREADLMGEGDGNDPFMHPERTAKDGGFFRKGETGDWKNKLTPALAAKGRLTQKP</sequence>
<dbReference type="Gene3D" id="3.40.50.300">
    <property type="entry name" value="P-loop containing nucleotide triphosphate hydrolases"/>
    <property type="match status" value="1"/>
</dbReference>
<name>A0A8J4YAM9_CHIOP</name>
<evidence type="ECO:0000313" key="7">
    <source>
        <dbReference type="Proteomes" id="UP000770661"/>
    </source>
</evidence>
<comment type="caution">
    <text evidence="6">The sequence shown here is derived from an EMBL/GenBank/DDBJ whole genome shotgun (WGS) entry which is preliminary data.</text>
</comment>
<dbReference type="EMBL" id="JACEEZ010007890">
    <property type="protein sequence ID" value="KAG0723682.1"/>
    <property type="molecule type" value="Genomic_DNA"/>
</dbReference>
<feature type="domain" description="Sulfotransferase" evidence="5">
    <location>
        <begin position="35"/>
        <end position="191"/>
    </location>
</feature>
<feature type="region of interest" description="Disordered" evidence="3">
    <location>
        <begin position="154"/>
        <end position="198"/>
    </location>
</feature>
<evidence type="ECO:0000256" key="2">
    <source>
        <dbReference type="ARBA" id="ARBA00022679"/>
    </source>
</evidence>
<dbReference type="PANTHER" id="PTHR11783">
    <property type="entry name" value="SULFOTRANSFERASE SULT"/>
    <property type="match status" value="1"/>
</dbReference>
<dbReference type="OrthoDB" id="205623at2759"/>
<keyword evidence="2" id="KW-0808">Transferase</keyword>
<dbReference type="Pfam" id="PF00685">
    <property type="entry name" value="Sulfotransfer_1"/>
    <property type="match status" value="1"/>
</dbReference>